<reference evidence="1 2" key="1">
    <citation type="journal article" date="2014" name="Agronomy (Basel)">
        <title>A Draft Genome Sequence for Ensete ventricosum, the Drought-Tolerant Tree Against Hunger.</title>
        <authorList>
            <person name="Harrison J."/>
            <person name="Moore K.A."/>
            <person name="Paszkiewicz K."/>
            <person name="Jones T."/>
            <person name="Grant M."/>
            <person name="Ambacheew D."/>
            <person name="Muzemil S."/>
            <person name="Studholme D.J."/>
        </authorList>
    </citation>
    <scope>NUCLEOTIDE SEQUENCE [LARGE SCALE GENOMIC DNA]</scope>
</reference>
<accession>A0A426WYN6</accession>
<organism evidence="1 2">
    <name type="scientific">Ensete ventricosum</name>
    <name type="common">Abyssinian banana</name>
    <name type="synonym">Musa ensete</name>
    <dbReference type="NCBI Taxonomy" id="4639"/>
    <lineage>
        <taxon>Eukaryota</taxon>
        <taxon>Viridiplantae</taxon>
        <taxon>Streptophyta</taxon>
        <taxon>Embryophyta</taxon>
        <taxon>Tracheophyta</taxon>
        <taxon>Spermatophyta</taxon>
        <taxon>Magnoliopsida</taxon>
        <taxon>Liliopsida</taxon>
        <taxon>Zingiberales</taxon>
        <taxon>Musaceae</taxon>
        <taxon>Ensete</taxon>
    </lineage>
</organism>
<comment type="caution">
    <text evidence="1">The sequence shown here is derived from an EMBL/GenBank/DDBJ whole genome shotgun (WGS) entry which is preliminary data.</text>
</comment>
<dbReference type="Proteomes" id="UP000287651">
    <property type="component" value="Unassembled WGS sequence"/>
</dbReference>
<name>A0A426WYN6_ENSVE</name>
<dbReference type="EMBL" id="AMZH03032274">
    <property type="protein sequence ID" value="RRT32397.1"/>
    <property type="molecule type" value="Genomic_DNA"/>
</dbReference>
<protein>
    <submittedName>
        <fullName evidence="1">Uncharacterized protein</fullName>
    </submittedName>
</protein>
<gene>
    <name evidence="1" type="ORF">B296_00058915</name>
</gene>
<proteinExistence type="predicted"/>
<evidence type="ECO:0000313" key="2">
    <source>
        <dbReference type="Proteomes" id="UP000287651"/>
    </source>
</evidence>
<dbReference type="AlphaFoldDB" id="A0A426WYN6"/>
<evidence type="ECO:0000313" key="1">
    <source>
        <dbReference type="EMBL" id="RRT32397.1"/>
    </source>
</evidence>
<sequence>MPLGPKDDPLLMPMPSSSPRPIVATAAASPHCSLSHYRSRFYLLPRDYLSTITASKRRPLLFNRLPLLFDADTPMHLRPTRRIFHRRRCV</sequence>